<keyword evidence="4" id="KW-1185">Reference proteome</keyword>
<evidence type="ECO:0000256" key="2">
    <source>
        <dbReference type="RuleBase" id="RU362097"/>
    </source>
</evidence>
<keyword evidence="2" id="KW-0812">Transmembrane</keyword>
<comment type="similarity">
    <text evidence="1 2">Belongs to the outer membrane factor (OMF) (TC 1.B.17) family.</text>
</comment>
<proteinExistence type="inferred from homology"/>
<dbReference type="eggNOG" id="COG1538">
    <property type="taxonomic scope" value="Bacteria"/>
</dbReference>
<dbReference type="Gene3D" id="1.20.1600.10">
    <property type="entry name" value="Outer membrane efflux proteins (OEP)"/>
    <property type="match status" value="1"/>
</dbReference>
<dbReference type="InterPro" id="IPR003423">
    <property type="entry name" value="OMP_efflux"/>
</dbReference>
<dbReference type="Pfam" id="PF02321">
    <property type="entry name" value="OEP"/>
    <property type="match status" value="2"/>
</dbReference>
<keyword evidence="2" id="KW-0564">Palmitate</keyword>
<evidence type="ECO:0000313" key="4">
    <source>
        <dbReference type="Proteomes" id="UP000006697"/>
    </source>
</evidence>
<dbReference type="Gene3D" id="2.20.200.10">
    <property type="entry name" value="Outer membrane efflux proteins (OEP)"/>
    <property type="match status" value="1"/>
</dbReference>
<dbReference type="Proteomes" id="UP000006697">
    <property type="component" value="Chromosome"/>
</dbReference>
<sequence length="499" mass="53605">MSATINPCRYLIVVTLIQLISACTVGPDYIRQPPPTETAYTKKDPIVTTADNNGNAQRFHTDAAISADWWNLFHSADLGEAVDRSLRNNASLQAAQASLKESQHNLQAGYGVFFPQIGGSFSATRQLPSAFRFGSASPVGIFNLFTLGAAISYTLDIFGGERRMVEALGAQADYQKYVALATYLTLSGNVVNTAIARAAYHAQYEATQQLILRQQEQLAVAENQAAHGIAPYATVLSLRSLLASSQAALAVVAQKRDQADHLLANLQGTTASGTYTSSFDLAQLELPQDLPLTLPSELVRQRPDVLAAEAQLHVASAGVGVATAALFPSFSLGANYALGNTKLGNLSDSSSKFWSVGSGVDVPIFQGGTAWHKRRAAQDAYQQALANYRQTVLSAFQQVADVLTAIEHDAQAVKAQAESLGAAEQTLKLIEVNYRAGLVSYLDVLAANTQFYQSKIAYLQALGLRYQDTTALFVALGGGWWNKPPSFFEQKSSARDEGK</sequence>
<comment type="subcellular location">
    <subcellularLocation>
        <location evidence="2">Cell membrane</location>
        <topology evidence="2">Lipid-anchor</topology>
    </subcellularLocation>
</comment>
<dbReference type="SUPFAM" id="SSF56954">
    <property type="entry name" value="Outer membrane efflux proteins (OEP)"/>
    <property type="match status" value="1"/>
</dbReference>
<dbReference type="HOGENOM" id="CLU_012817_13_0_4"/>
<protein>
    <submittedName>
        <fullName evidence="3">RND efflux system, outer membrane lipoprotein, NodT</fullName>
    </submittedName>
</protein>
<dbReference type="GO" id="GO:0015562">
    <property type="term" value="F:efflux transmembrane transporter activity"/>
    <property type="evidence" value="ECO:0007669"/>
    <property type="project" value="InterPro"/>
</dbReference>
<keyword evidence="2" id="KW-1134">Transmembrane beta strand</keyword>
<dbReference type="EMBL" id="CU207211">
    <property type="protein sequence ID" value="CAL62486.1"/>
    <property type="molecule type" value="Genomic_DNA"/>
</dbReference>
<dbReference type="PANTHER" id="PTHR30203:SF33">
    <property type="entry name" value="BLR4455 PROTEIN"/>
    <property type="match status" value="1"/>
</dbReference>
<dbReference type="OrthoDB" id="9770517at2"/>
<keyword evidence="2" id="KW-0472">Membrane</keyword>
<accession>A4G7J9</accession>
<name>A4G7J9_HERAR</name>
<dbReference type="AlphaFoldDB" id="A4G7J9"/>
<dbReference type="KEGG" id="har:HEAR2355"/>
<keyword evidence="2 3" id="KW-0449">Lipoprotein</keyword>
<organism evidence="3 4">
    <name type="scientific">Herminiimonas arsenicoxydans</name>
    <dbReference type="NCBI Taxonomy" id="204773"/>
    <lineage>
        <taxon>Bacteria</taxon>
        <taxon>Pseudomonadati</taxon>
        <taxon>Pseudomonadota</taxon>
        <taxon>Betaproteobacteria</taxon>
        <taxon>Burkholderiales</taxon>
        <taxon>Oxalobacteraceae</taxon>
        <taxon>Herminiimonas</taxon>
    </lineage>
</organism>
<dbReference type="PANTHER" id="PTHR30203">
    <property type="entry name" value="OUTER MEMBRANE CATION EFFLUX PROTEIN"/>
    <property type="match status" value="1"/>
</dbReference>
<dbReference type="STRING" id="204773.HEAR2355"/>
<dbReference type="GO" id="GO:0005886">
    <property type="term" value="C:plasma membrane"/>
    <property type="evidence" value="ECO:0007669"/>
    <property type="project" value="UniProtKB-SubCell"/>
</dbReference>
<dbReference type="InterPro" id="IPR010131">
    <property type="entry name" value="MdtP/NodT-like"/>
</dbReference>
<evidence type="ECO:0000313" key="3">
    <source>
        <dbReference type="EMBL" id="CAL62486.1"/>
    </source>
</evidence>
<gene>
    <name evidence="3" type="ordered locus">HEAR2355</name>
</gene>
<reference evidence="3 4" key="1">
    <citation type="journal article" date="2007" name="PLoS Genet.">
        <title>A tale of two oxidation states: bacterial colonization of arsenic-rich environments.</title>
        <authorList>
            <person name="Muller D."/>
            <person name="Medigue C."/>
            <person name="Koechler S."/>
            <person name="Barbe V."/>
            <person name="Barakat M."/>
            <person name="Talla E."/>
            <person name="Bonnefoy V."/>
            <person name="Krin E."/>
            <person name="Arsene-Ploetze F."/>
            <person name="Carapito C."/>
            <person name="Chandler M."/>
            <person name="Cournoyer B."/>
            <person name="Cruveiller S."/>
            <person name="Dossat C."/>
            <person name="Duval S."/>
            <person name="Heymann M."/>
            <person name="Leize E."/>
            <person name="Lieutaud A."/>
            <person name="Lievremont D."/>
            <person name="Makita Y."/>
            <person name="Mangenot S."/>
            <person name="Nitschke W."/>
            <person name="Ortet P."/>
            <person name="Perdrial N."/>
            <person name="Schoepp B."/>
            <person name="Siguier N."/>
            <person name="Simeonova D.D."/>
            <person name="Rouy Z."/>
            <person name="Segurens B."/>
            <person name="Turlin E."/>
            <person name="Vallenet D."/>
            <person name="Van Dorsselaer A."/>
            <person name="Weiss S."/>
            <person name="Weissenbach J."/>
            <person name="Lett M.C."/>
            <person name="Danchin A."/>
            <person name="Bertin P.N."/>
        </authorList>
    </citation>
    <scope>NUCLEOTIDE SEQUENCE [LARGE SCALE GENOMIC DNA]</scope>
    <source>
        <strain evidence="4">ULPAs1</strain>
    </source>
</reference>
<dbReference type="NCBIfam" id="TIGR01845">
    <property type="entry name" value="outer_NodT"/>
    <property type="match status" value="1"/>
</dbReference>
<evidence type="ECO:0000256" key="1">
    <source>
        <dbReference type="ARBA" id="ARBA00007613"/>
    </source>
</evidence>